<keyword evidence="2" id="KW-1185">Reference proteome</keyword>
<evidence type="ECO:0000313" key="1">
    <source>
        <dbReference type="EMBL" id="CAI0645100.1"/>
    </source>
</evidence>
<proteinExistence type="predicted"/>
<reference evidence="1" key="1">
    <citation type="submission" date="2022-08" db="EMBL/GenBank/DDBJ databases">
        <authorList>
            <person name="Giroux E."/>
            <person name="Giroux E."/>
        </authorList>
    </citation>
    <scope>NUCLEOTIDE SEQUENCE</scope>
    <source>
        <strain evidence="1">H1091258</strain>
    </source>
</reference>
<name>A0A9W4RPB5_9PEZI</name>
<dbReference type="Proteomes" id="UP001152533">
    <property type="component" value="Unassembled WGS sequence"/>
</dbReference>
<sequence>MSRDNRDNFDARTLEELPSQPGGYQRDIFSRVCLNMIRTGYHKWGFVIYRCTYDDNELWNRYLTQLRQSCHEELVKGRRAELLEKYLDWVIIEDRDKLENASRSDVRHHFDGWVSEQGLVKPPPRVIEQPDVTKLPRFRFCLYVDRLCLETVIQFQEADTGDQFFRSRLPPMVITVIDRCWASDRTQGNVTMNDGGYPAIDGCDRKYVGWEYFNTIFVASVYNDLHGELDGYESYQRPPAIYPLGKKSMPS</sequence>
<comment type="caution">
    <text evidence="1">The sequence shown here is derived from an EMBL/GenBank/DDBJ whole genome shotgun (WGS) entry which is preliminary data.</text>
</comment>
<protein>
    <submittedName>
        <fullName evidence="1">Uncharacterized protein</fullName>
    </submittedName>
</protein>
<dbReference type="EMBL" id="CAMGZC010000215">
    <property type="protein sequence ID" value="CAI0645100.1"/>
    <property type="molecule type" value="Genomic_DNA"/>
</dbReference>
<gene>
    <name evidence="1" type="ORF">CGXH109_LOCUS42072</name>
</gene>
<evidence type="ECO:0000313" key="2">
    <source>
        <dbReference type="Proteomes" id="UP001152533"/>
    </source>
</evidence>
<dbReference type="AlphaFoldDB" id="A0A9W4RPB5"/>
<organism evidence="1 2">
    <name type="scientific">Colletotrichum noveboracense</name>
    <dbReference type="NCBI Taxonomy" id="2664923"/>
    <lineage>
        <taxon>Eukaryota</taxon>
        <taxon>Fungi</taxon>
        <taxon>Dikarya</taxon>
        <taxon>Ascomycota</taxon>
        <taxon>Pezizomycotina</taxon>
        <taxon>Sordariomycetes</taxon>
        <taxon>Hypocreomycetidae</taxon>
        <taxon>Glomerellales</taxon>
        <taxon>Glomerellaceae</taxon>
        <taxon>Colletotrichum</taxon>
        <taxon>Colletotrichum gloeosporioides species complex</taxon>
    </lineage>
</organism>
<accession>A0A9W4RPB5</accession>